<dbReference type="EMBL" id="BGPR01026144">
    <property type="protein sequence ID" value="GBN95636.1"/>
    <property type="molecule type" value="Genomic_DNA"/>
</dbReference>
<evidence type="ECO:0000313" key="3">
    <source>
        <dbReference type="Proteomes" id="UP000499080"/>
    </source>
</evidence>
<evidence type="ECO:0000256" key="1">
    <source>
        <dbReference type="SAM" id="MobiDB-lite"/>
    </source>
</evidence>
<feature type="region of interest" description="Disordered" evidence="1">
    <location>
        <begin position="110"/>
        <end position="130"/>
    </location>
</feature>
<protein>
    <submittedName>
        <fullName evidence="2">Uncharacterized protein</fullName>
    </submittedName>
</protein>
<name>A0A4Y2T833_ARAVE</name>
<reference evidence="2 3" key="1">
    <citation type="journal article" date="2019" name="Sci. Rep.">
        <title>Orb-weaving spider Araneus ventricosus genome elucidates the spidroin gene catalogue.</title>
        <authorList>
            <person name="Kono N."/>
            <person name="Nakamura H."/>
            <person name="Ohtoshi R."/>
            <person name="Moran D.A.P."/>
            <person name="Shinohara A."/>
            <person name="Yoshida Y."/>
            <person name="Fujiwara M."/>
            <person name="Mori M."/>
            <person name="Tomita M."/>
            <person name="Arakawa K."/>
        </authorList>
    </citation>
    <scope>NUCLEOTIDE SEQUENCE [LARGE SCALE GENOMIC DNA]</scope>
</reference>
<organism evidence="2 3">
    <name type="scientific">Araneus ventricosus</name>
    <name type="common">Orbweaver spider</name>
    <name type="synonym">Epeira ventricosa</name>
    <dbReference type="NCBI Taxonomy" id="182803"/>
    <lineage>
        <taxon>Eukaryota</taxon>
        <taxon>Metazoa</taxon>
        <taxon>Ecdysozoa</taxon>
        <taxon>Arthropoda</taxon>
        <taxon>Chelicerata</taxon>
        <taxon>Arachnida</taxon>
        <taxon>Araneae</taxon>
        <taxon>Araneomorphae</taxon>
        <taxon>Entelegynae</taxon>
        <taxon>Araneoidea</taxon>
        <taxon>Araneidae</taxon>
        <taxon>Araneus</taxon>
    </lineage>
</organism>
<keyword evidence="3" id="KW-1185">Reference proteome</keyword>
<evidence type="ECO:0000313" key="2">
    <source>
        <dbReference type="EMBL" id="GBN95636.1"/>
    </source>
</evidence>
<dbReference type="Proteomes" id="UP000499080">
    <property type="component" value="Unassembled WGS sequence"/>
</dbReference>
<feature type="region of interest" description="Disordered" evidence="1">
    <location>
        <begin position="50"/>
        <end position="74"/>
    </location>
</feature>
<comment type="caution">
    <text evidence="2">The sequence shown here is derived from an EMBL/GenBank/DDBJ whole genome shotgun (WGS) entry which is preliminary data.</text>
</comment>
<sequence length="130" mass="14242">MLKSCRKFARRKIRNRHLMEDIVSPISTLRTLTGSSFKFCFISVLYVGPHRPSGKDPDLGLGGRRTPGSKADSTKNPPCICVWWTLNPSRPPAAVVRKFREGVPAQVLSSSSYHGSNLLGPSQSSHHAAS</sequence>
<gene>
    <name evidence="2" type="ORF">AVEN_123418_1</name>
</gene>
<accession>A0A4Y2T833</accession>
<proteinExistence type="predicted"/>
<dbReference type="AlphaFoldDB" id="A0A4Y2T833"/>